<evidence type="ECO:0000313" key="2">
    <source>
        <dbReference type="EMBL" id="PCJ22490.1"/>
    </source>
</evidence>
<feature type="transmembrane region" description="Helical" evidence="1">
    <location>
        <begin position="6"/>
        <end position="26"/>
    </location>
</feature>
<name>A0A2A5ATM9_9GAMM</name>
<organism evidence="2 3">
    <name type="scientific">SAR86 cluster bacterium</name>
    <dbReference type="NCBI Taxonomy" id="2030880"/>
    <lineage>
        <taxon>Bacteria</taxon>
        <taxon>Pseudomonadati</taxon>
        <taxon>Pseudomonadota</taxon>
        <taxon>Gammaproteobacteria</taxon>
        <taxon>SAR86 cluster</taxon>
    </lineage>
</organism>
<comment type="caution">
    <text evidence="2">The sequence shown here is derived from an EMBL/GenBank/DDBJ whole genome shotgun (WGS) entry which is preliminary data.</text>
</comment>
<dbReference type="AlphaFoldDB" id="A0A2A5ATM9"/>
<accession>A0A2A5ATM9</accession>
<evidence type="ECO:0000256" key="1">
    <source>
        <dbReference type="SAM" id="Phobius"/>
    </source>
</evidence>
<proteinExistence type="predicted"/>
<gene>
    <name evidence="2" type="ORF">COA96_14265</name>
</gene>
<keyword evidence="1" id="KW-0812">Transmembrane</keyword>
<protein>
    <submittedName>
        <fullName evidence="2">Uncharacterized protein</fullName>
    </submittedName>
</protein>
<dbReference type="EMBL" id="NVVJ01000059">
    <property type="protein sequence ID" value="PCJ22490.1"/>
    <property type="molecule type" value="Genomic_DNA"/>
</dbReference>
<evidence type="ECO:0000313" key="3">
    <source>
        <dbReference type="Proteomes" id="UP000218327"/>
    </source>
</evidence>
<keyword evidence="1" id="KW-0472">Membrane</keyword>
<sequence>MNTEKASHWIAIVANLSVLVGIYFLIAEIQTNNESNTIGIWQTYSTNNVQIYSTLASDEFSSLLEKASTGESLDSTENRQLFYVANLFQTQSNYIRRLYDRGIASNEELIQVYNGYRGFAQIPAVRDIVMARSEETKQLVLEDGGVEKYIQESNR</sequence>
<keyword evidence="1" id="KW-1133">Transmembrane helix</keyword>
<reference evidence="3" key="1">
    <citation type="submission" date="2017-08" db="EMBL/GenBank/DDBJ databases">
        <title>A dynamic microbial community with high functional redundancy inhabits the cold, oxic subseafloor aquifer.</title>
        <authorList>
            <person name="Tully B.J."/>
            <person name="Wheat C.G."/>
            <person name="Glazer B.T."/>
            <person name="Huber J.A."/>
        </authorList>
    </citation>
    <scope>NUCLEOTIDE SEQUENCE [LARGE SCALE GENOMIC DNA]</scope>
</reference>
<dbReference type="Proteomes" id="UP000218327">
    <property type="component" value="Unassembled WGS sequence"/>
</dbReference>